<name>A0A4P7UIB6_DESDE</name>
<organism evidence="3 4">
    <name type="scientific">Desulfovibrio desulfuricans</name>
    <dbReference type="NCBI Taxonomy" id="876"/>
    <lineage>
        <taxon>Bacteria</taxon>
        <taxon>Pseudomonadati</taxon>
        <taxon>Thermodesulfobacteriota</taxon>
        <taxon>Desulfovibrionia</taxon>
        <taxon>Desulfovibrionales</taxon>
        <taxon>Desulfovibrionaceae</taxon>
        <taxon>Desulfovibrio</taxon>
    </lineage>
</organism>
<dbReference type="EMBL" id="CP036295">
    <property type="protein sequence ID" value="QCC86125.1"/>
    <property type="molecule type" value="Genomic_DNA"/>
</dbReference>
<gene>
    <name evidence="3" type="ORF">DDIC_09620</name>
</gene>
<dbReference type="AlphaFoldDB" id="A0A4P7UIB6"/>
<feature type="chain" id="PRO_5020564522" description="DUF3829 domain-containing protein" evidence="2">
    <location>
        <begin position="23"/>
        <end position="329"/>
    </location>
</feature>
<protein>
    <recommendedName>
        <fullName evidence="5">DUF3829 domain-containing protein</fullName>
    </recommendedName>
</protein>
<accession>A0A4P7UIB6</accession>
<sequence length="329" mass="36080">MKNIICTLMLVLSLAMLLTACKSDKKEEGDSKPAEQSAVAPKAETPPAVEQPQEASPPPSPAELDRADRLVAFSNAASTALAAGRYAQADVLIAYTKYYLAEWQLAKRPAINPDGDDVLARRLVPPVGLFTPEQTKKMAASVQDMNKAIASMRADYRQLEKYVEDATVQDDGAKGRSFGASIAKAHAAFVVARDAFMQIVEGEAAPAEDMLLRNHPLKRQIQAAERIFAVFGKTATLLTPEKPDREALQNLRQELASALADGGRPPFMAAPDLERRYRGFLKQASRYAELFDNGLEGEFYAPLRFEMNNAALASRAAYNDFVRDANQMR</sequence>
<feature type="region of interest" description="Disordered" evidence="1">
    <location>
        <begin position="25"/>
        <end position="64"/>
    </location>
</feature>
<evidence type="ECO:0000313" key="3">
    <source>
        <dbReference type="EMBL" id="QCC86125.1"/>
    </source>
</evidence>
<dbReference type="PROSITE" id="PS51257">
    <property type="entry name" value="PROKAR_LIPOPROTEIN"/>
    <property type="match status" value="1"/>
</dbReference>
<dbReference type="Proteomes" id="UP000297065">
    <property type="component" value="Chromosome"/>
</dbReference>
<keyword evidence="2" id="KW-0732">Signal</keyword>
<dbReference type="RefSeq" id="WP_136400235.1">
    <property type="nucleotide sequence ID" value="NZ_CP036295.1"/>
</dbReference>
<evidence type="ECO:0000313" key="4">
    <source>
        <dbReference type="Proteomes" id="UP000297065"/>
    </source>
</evidence>
<reference evidence="3 4" key="1">
    <citation type="submission" date="2019-02" db="EMBL/GenBank/DDBJ databases">
        <title>Complete Genome Sequence of Desulfovibrio desulfuricans IC1, a Sulfonate Utilizing Anaerobe.</title>
        <authorList>
            <person name="Day L.A."/>
            <person name="De Leon K.B."/>
            <person name="Wall J.D."/>
        </authorList>
    </citation>
    <scope>NUCLEOTIDE SEQUENCE [LARGE SCALE GENOMIC DNA]</scope>
    <source>
        <strain evidence="3 4">IC1</strain>
    </source>
</reference>
<dbReference type="OrthoDB" id="5457795at2"/>
<evidence type="ECO:0000256" key="1">
    <source>
        <dbReference type="SAM" id="MobiDB-lite"/>
    </source>
</evidence>
<feature type="signal peptide" evidence="2">
    <location>
        <begin position="1"/>
        <end position="22"/>
    </location>
</feature>
<evidence type="ECO:0000256" key="2">
    <source>
        <dbReference type="SAM" id="SignalP"/>
    </source>
</evidence>
<proteinExistence type="predicted"/>
<evidence type="ECO:0008006" key="5">
    <source>
        <dbReference type="Google" id="ProtNLM"/>
    </source>
</evidence>